<feature type="compositionally biased region" description="Basic and acidic residues" evidence="1">
    <location>
        <begin position="1"/>
        <end position="29"/>
    </location>
</feature>
<name>A0A914DGG1_9BILA</name>
<proteinExistence type="predicted"/>
<keyword evidence="2" id="KW-1185">Reference proteome</keyword>
<evidence type="ECO:0000256" key="1">
    <source>
        <dbReference type="SAM" id="MobiDB-lite"/>
    </source>
</evidence>
<dbReference type="WBParaSite" id="ACRNAN_scaffold25338.g10100.t1">
    <property type="protein sequence ID" value="ACRNAN_scaffold25338.g10100.t1"/>
    <property type="gene ID" value="ACRNAN_scaffold25338.g10100"/>
</dbReference>
<accession>A0A914DGG1</accession>
<feature type="region of interest" description="Disordered" evidence="1">
    <location>
        <begin position="1"/>
        <end position="30"/>
    </location>
</feature>
<evidence type="ECO:0000313" key="2">
    <source>
        <dbReference type="Proteomes" id="UP000887540"/>
    </source>
</evidence>
<dbReference type="AlphaFoldDB" id="A0A914DGG1"/>
<evidence type="ECO:0000313" key="3">
    <source>
        <dbReference type="WBParaSite" id="ACRNAN_scaffold25338.g10100.t1"/>
    </source>
</evidence>
<feature type="region of interest" description="Disordered" evidence="1">
    <location>
        <begin position="45"/>
        <end position="95"/>
    </location>
</feature>
<protein>
    <submittedName>
        <fullName evidence="3">Uncharacterized protein</fullName>
    </submittedName>
</protein>
<reference evidence="3" key="1">
    <citation type="submission" date="2022-11" db="UniProtKB">
        <authorList>
            <consortium name="WormBaseParasite"/>
        </authorList>
    </citation>
    <scope>IDENTIFICATION</scope>
</reference>
<feature type="compositionally biased region" description="Basic residues" evidence="1">
    <location>
        <begin position="81"/>
        <end position="95"/>
    </location>
</feature>
<sequence>MKRMESLKLSEDRVKEEKPISASAPKDEDTSAVIIGKRVAGQHGFRALSGGPTRTLEGLPTLGTNSESAGVAQQPRQPAFSKRRLRIHKNRQASQ</sequence>
<dbReference type="Proteomes" id="UP000887540">
    <property type="component" value="Unplaced"/>
</dbReference>
<organism evidence="2 3">
    <name type="scientific">Acrobeloides nanus</name>
    <dbReference type="NCBI Taxonomy" id="290746"/>
    <lineage>
        <taxon>Eukaryota</taxon>
        <taxon>Metazoa</taxon>
        <taxon>Ecdysozoa</taxon>
        <taxon>Nematoda</taxon>
        <taxon>Chromadorea</taxon>
        <taxon>Rhabditida</taxon>
        <taxon>Tylenchina</taxon>
        <taxon>Cephalobomorpha</taxon>
        <taxon>Cephaloboidea</taxon>
        <taxon>Cephalobidae</taxon>
        <taxon>Acrobeloides</taxon>
    </lineage>
</organism>